<evidence type="ECO:0000256" key="2">
    <source>
        <dbReference type="ARBA" id="ARBA00011063"/>
    </source>
</evidence>
<keyword evidence="5" id="KW-0378">Hydrolase</keyword>
<evidence type="ECO:0000256" key="3">
    <source>
        <dbReference type="ARBA" id="ARBA00013064"/>
    </source>
</evidence>
<dbReference type="EC" id="3.1.3.48" evidence="3"/>
<evidence type="ECO:0000256" key="7">
    <source>
        <dbReference type="PIRSR" id="PIRSR617867-1"/>
    </source>
</evidence>
<evidence type="ECO:0000256" key="6">
    <source>
        <dbReference type="ARBA" id="ARBA00022912"/>
    </source>
</evidence>
<dbReference type="InterPro" id="IPR002115">
    <property type="entry name" value="Tyr_Pase_low_mol_wt_mml"/>
</dbReference>
<dbReference type="EMBL" id="ADMG01000013">
    <property type="protein sequence ID" value="EKB32011.1"/>
    <property type="molecule type" value="Genomic_DNA"/>
</dbReference>
<dbReference type="AlphaFoldDB" id="K1JP54"/>
<dbReference type="HOGENOM" id="CLU_071415_2_2_4"/>
<evidence type="ECO:0000313" key="10">
    <source>
        <dbReference type="Proteomes" id="UP000005835"/>
    </source>
</evidence>
<sequence>MIKVLFVCTGNICRSPTAEAIFRKKVAEAKLDDVIFSDSAATSGHHVGETPDVRAQLACRKRGLDIKEHRAREIAPEDFAKFDLILVMDWENLTDLQHRSPPQFKHKIHLLMRYANDYDAAVVPDPYYGLNEGFNQVLDYCTDACGGLLETLERKARMMQKSLQATKAAG</sequence>
<feature type="domain" description="Phosphotyrosine protein phosphatase I" evidence="8">
    <location>
        <begin position="2"/>
        <end position="151"/>
    </location>
</feature>
<dbReference type="InterPro" id="IPR036196">
    <property type="entry name" value="Ptyr_pPase_sf"/>
</dbReference>
<accession>K1JP54</accession>
<dbReference type="RefSeq" id="WP_005433646.1">
    <property type="nucleotide sequence ID" value="NZ_JH815513.1"/>
</dbReference>
<feature type="active site" description="Proton donor" evidence="7">
    <location>
        <position position="125"/>
    </location>
</feature>
<keyword evidence="4" id="KW-0963">Cytoplasm</keyword>
<dbReference type="SUPFAM" id="SSF52788">
    <property type="entry name" value="Phosphotyrosine protein phosphatases I"/>
    <property type="match status" value="1"/>
</dbReference>
<dbReference type="Gene3D" id="3.40.50.2300">
    <property type="match status" value="1"/>
</dbReference>
<proteinExistence type="inferred from homology"/>
<gene>
    <name evidence="9" type="ORF">HMPREF9465_00405</name>
</gene>
<dbReference type="eggNOG" id="COG0394">
    <property type="taxonomic scope" value="Bacteria"/>
</dbReference>
<organism evidence="9 10">
    <name type="scientific">Sutterella wadsworthensis 2_1_59BFAA</name>
    <dbReference type="NCBI Taxonomy" id="742823"/>
    <lineage>
        <taxon>Bacteria</taxon>
        <taxon>Pseudomonadati</taxon>
        <taxon>Pseudomonadota</taxon>
        <taxon>Betaproteobacteria</taxon>
        <taxon>Burkholderiales</taxon>
        <taxon>Sutterellaceae</taxon>
        <taxon>Sutterella</taxon>
    </lineage>
</organism>
<dbReference type="GO" id="GO:0004726">
    <property type="term" value="F:non-membrane spanning protein tyrosine phosphatase activity"/>
    <property type="evidence" value="ECO:0007669"/>
    <property type="project" value="InterPro"/>
</dbReference>
<evidence type="ECO:0000256" key="4">
    <source>
        <dbReference type="ARBA" id="ARBA00022490"/>
    </source>
</evidence>
<dbReference type="PRINTS" id="PR00720">
    <property type="entry name" value="MAMMALPTPASE"/>
</dbReference>
<name>K1JP54_9BURK</name>
<feature type="active site" evidence="7">
    <location>
        <position position="14"/>
    </location>
</feature>
<dbReference type="PRINTS" id="PR00719">
    <property type="entry name" value="LMWPTPASE"/>
</dbReference>
<evidence type="ECO:0000256" key="5">
    <source>
        <dbReference type="ARBA" id="ARBA00022801"/>
    </source>
</evidence>
<protein>
    <recommendedName>
        <fullName evidence="3">protein-tyrosine-phosphatase</fullName>
        <ecNumber evidence="3">3.1.3.48</ecNumber>
    </recommendedName>
</protein>
<evidence type="ECO:0000259" key="8">
    <source>
        <dbReference type="SMART" id="SM00226"/>
    </source>
</evidence>
<dbReference type="Pfam" id="PF01451">
    <property type="entry name" value="LMWPc"/>
    <property type="match status" value="1"/>
</dbReference>
<comment type="caution">
    <text evidence="9">The sequence shown here is derived from an EMBL/GenBank/DDBJ whole genome shotgun (WGS) entry which is preliminary data.</text>
</comment>
<evidence type="ECO:0000256" key="1">
    <source>
        <dbReference type="ARBA" id="ARBA00004496"/>
    </source>
</evidence>
<keyword evidence="10" id="KW-1185">Reference proteome</keyword>
<reference evidence="9 10" key="1">
    <citation type="submission" date="2012-05" db="EMBL/GenBank/DDBJ databases">
        <title>The Genome Sequence of Sutterella wadsworthensis 2_1_59BFAA.</title>
        <authorList>
            <consortium name="The Broad Institute Genome Sequencing Platform"/>
            <person name="Earl A."/>
            <person name="Ward D."/>
            <person name="Feldgarden M."/>
            <person name="Gevers D."/>
            <person name="Daigneault M."/>
            <person name="Strauss J."/>
            <person name="Allen-Vercoe E."/>
            <person name="Walker B."/>
            <person name="Young S.K."/>
            <person name="Zeng Q."/>
            <person name="Gargeya S."/>
            <person name="Fitzgerald M."/>
            <person name="Haas B."/>
            <person name="Abouelleil A."/>
            <person name="Alvarado L."/>
            <person name="Arachchi H.M."/>
            <person name="Berlin A.M."/>
            <person name="Chapman S.B."/>
            <person name="Goldberg J."/>
            <person name="Griggs A."/>
            <person name="Gujja S."/>
            <person name="Hansen M."/>
            <person name="Howarth C."/>
            <person name="Imamovic A."/>
            <person name="Larimer J."/>
            <person name="McCowen C."/>
            <person name="Montmayeur A."/>
            <person name="Murphy C."/>
            <person name="Neiman D."/>
            <person name="Pearson M."/>
            <person name="Priest M."/>
            <person name="Roberts A."/>
            <person name="Saif S."/>
            <person name="Shea T."/>
            <person name="Sisk P."/>
            <person name="Sykes S."/>
            <person name="Wortman J."/>
            <person name="Nusbaum C."/>
            <person name="Birren B."/>
        </authorList>
    </citation>
    <scope>NUCLEOTIDE SEQUENCE [LARGE SCALE GENOMIC DNA]</scope>
    <source>
        <strain evidence="9 10">2_1_59BFAA</strain>
    </source>
</reference>
<comment type="subcellular location">
    <subcellularLocation>
        <location evidence="1">Cytoplasm</location>
    </subcellularLocation>
</comment>
<dbReference type="InterPro" id="IPR023485">
    <property type="entry name" value="Ptyr_pPase"/>
</dbReference>
<dbReference type="InterPro" id="IPR050438">
    <property type="entry name" value="LMW_PTPase"/>
</dbReference>
<keyword evidence="6" id="KW-0904">Protein phosphatase</keyword>
<dbReference type="InterPro" id="IPR017867">
    <property type="entry name" value="Tyr_phospatase_low_mol_wt"/>
</dbReference>
<dbReference type="GO" id="GO:0005737">
    <property type="term" value="C:cytoplasm"/>
    <property type="evidence" value="ECO:0007669"/>
    <property type="project" value="UniProtKB-SubCell"/>
</dbReference>
<dbReference type="SMART" id="SM00226">
    <property type="entry name" value="LMWPc"/>
    <property type="match status" value="1"/>
</dbReference>
<dbReference type="Proteomes" id="UP000005835">
    <property type="component" value="Unassembled WGS sequence"/>
</dbReference>
<evidence type="ECO:0000313" key="9">
    <source>
        <dbReference type="EMBL" id="EKB32011.1"/>
    </source>
</evidence>
<comment type="similarity">
    <text evidence="2">Belongs to the low molecular weight phosphotyrosine protein phosphatase family.</text>
</comment>
<dbReference type="GO" id="GO:0003993">
    <property type="term" value="F:acid phosphatase activity"/>
    <property type="evidence" value="ECO:0007669"/>
    <property type="project" value="InterPro"/>
</dbReference>
<feature type="active site" description="Nucleophile" evidence="7">
    <location>
        <position position="8"/>
    </location>
</feature>
<dbReference type="PANTHER" id="PTHR11717">
    <property type="entry name" value="LOW MOLECULAR WEIGHT PROTEIN TYROSINE PHOSPHATASE"/>
    <property type="match status" value="1"/>
</dbReference>
<dbReference type="OrthoDB" id="9784339at2"/>
<dbReference type="PATRIC" id="fig|742823.3.peg.401"/>
<dbReference type="CDD" id="cd16343">
    <property type="entry name" value="LMWPTP"/>
    <property type="match status" value="1"/>
</dbReference>
<dbReference type="PANTHER" id="PTHR11717:SF7">
    <property type="entry name" value="LOW MOLECULAR WEIGHT PHOSPHOTYROSINE PROTEIN PHOSPHATASE"/>
    <property type="match status" value="1"/>
</dbReference>
<dbReference type="STRING" id="742823.HMPREF9465_00405"/>